<evidence type="ECO:0000256" key="1">
    <source>
        <dbReference type="SAM" id="Phobius"/>
    </source>
</evidence>
<sequence length="99" mass="10962">MISEIPTIASQIHVSLVTGYGADWLWCALVPRLLSLVYQRSPPVSSAAKGTRAFSARGIYPLPEAFTPLVLLYHSFLILPSWAEVYTLLSSLLSFAYLF</sequence>
<dbReference type="VEuPathDB" id="FungiDB:BDV34DRAFT_120290"/>
<accession>A0A5N6DGX7</accession>
<proteinExistence type="predicted"/>
<protein>
    <submittedName>
        <fullName evidence="2">Uncharacterized protein</fullName>
    </submittedName>
</protein>
<evidence type="ECO:0000313" key="2">
    <source>
        <dbReference type="EMBL" id="KAB8204249.1"/>
    </source>
</evidence>
<keyword evidence="1" id="KW-1133">Transmembrane helix</keyword>
<keyword evidence="3" id="KW-1185">Reference proteome</keyword>
<evidence type="ECO:0000313" key="3">
    <source>
        <dbReference type="Proteomes" id="UP000326532"/>
    </source>
</evidence>
<dbReference type="Proteomes" id="UP000326532">
    <property type="component" value="Unassembled WGS sequence"/>
</dbReference>
<feature type="transmembrane region" description="Helical" evidence="1">
    <location>
        <begin position="71"/>
        <end position="98"/>
    </location>
</feature>
<organism evidence="2 3">
    <name type="scientific">Aspergillus parasiticus</name>
    <dbReference type="NCBI Taxonomy" id="5067"/>
    <lineage>
        <taxon>Eukaryota</taxon>
        <taxon>Fungi</taxon>
        <taxon>Dikarya</taxon>
        <taxon>Ascomycota</taxon>
        <taxon>Pezizomycotina</taxon>
        <taxon>Eurotiomycetes</taxon>
        <taxon>Eurotiomycetidae</taxon>
        <taxon>Eurotiales</taxon>
        <taxon>Aspergillaceae</taxon>
        <taxon>Aspergillus</taxon>
        <taxon>Aspergillus subgen. Circumdati</taxon>
    </lineage>
</organism>
<dbReference type="EMBL" id="ML734982">
    <property type="protein sequence ID" value="KAB8204249.1"/>
    <property type="molecule type" value="Genomic_DNA"/>
</dbReference>
<name>A0A5N6DGX7_ASPPA</name>
<gene>
    <name evidence="2" type="ORF">BDV34DRAFT_120290</name>
</gene>
<reference evidence="2 3" key="1">
    <citation type="submission" date="2019-04" db="EMBL/GenBank/DDBJ databases">
        <title>Fungal friends and foes A comparative genomics study of 23 Aspergillus species from section Flavi.</title>
        <authorList>
            <consortium name="DOE Joint Genome Institute"/>
            <person name="Kjaerbolling I."/>
            <person name="Vesth T.C."/>
            <person name="Frisvad J.C."/>
            <person name="Nybo J.L."/>
            <person name="Theobald S."/>
            <person name="Kildgaard S."/>
            <person name="Petersen T.I."/>
            <person name="Kuo A."/>
            <person name="Sato A."/>
            <person name="Lyhne E.K."/>
            <person name="Kogle M.E."/>
            <person name="Wiebenga A."/>
            <person name="Kun R.S."/>
            <person name="Lubbers R.J."/>
            <person name="Makela M.R."/>
            <person name="Barry K."/>
            <person name="Chovatia M."/>
            <person name="Clum A."/>
            <person name="Daum C."/>
            <person name="Haridas S."/>
            <person name="He G."/>
            <person name="LaButti K."/>
            <person name="Lipzen A."/>
            <person name="Mondo S."/>
            <person name="Pangilinan J."/>
            <person name="Riley R."/>
            <person name="Salamov A."/>
            <person name="Simmons B.A."/>
            <person name="Magnuson J.K."/>
            <person name="Henrissat B."/>
            <person name="Mortensen U.H."/>
            <person name="Larsen T.O."/>
            <person name="De vries R.P."/>
            <person name="Grigoriev I.V."/>
            <person name="Machida M."/>
            <person name="Baker S.E."/>
            <person name="Andersen M.R."/>
        </authorList>
    </citation>
    <scope>NUCLEOTIDE SEQUENCE [LARGE SCALE GENOMIC DNA]</scope>
    <source>
        <strain evidence="2 3">CBS 117618</strain>
    </source>
</reference>
<dbReference type="AlphaFoldDB" id="A0A5N6DGX7"/>
<keyword evidence="1" id="KW-0812">Transmembrane</keyword>
<keyword evidence="1" id="KW-0472">Membrane</keyword>